<evidence type="ECO:0000313" key="16">
    <source>
        <dbReference type="Proteomes" id="UP000318834"/>
    </source>
</evidence>
<evidence type="ECO:0000256" key="2">
    <source>
        <dbReference type="ARBA" id="ARBA00001936"/>
    </source>
</evidence>
<name>A0A537IMW2_9BACT</name>
<evidence type="ECO:0000256" key="3">
    <source>
        <dbReference type="ARBA" id="ARBA00001941"/>
    </source>
</evidence>
<protein>
    <recommendedName>
        <fullName evidence="7 10">Ribulose-phosphate 3-epimerase</fullName>
        <ecNumber evidence="7 10">5.1.3.1</ecNumber>
    </recommendedName>
</protein>
<dbReference type="GO" id="GO:0019323">
    <property type="term" value="P:pentose catabolic process"/>
    <property type="evidence" value="ECO:0007669"/>
    <property type="project" value="UniProtKB-UniRule"/>
</dbReference>
<keyword evidence="13" id="KW-0464">Manganese</keyword>
<dbReference type="EMBL" id="VBAP01000088">
    <property type="protein sequence ID" value="TMI72442.1"/>
    <property type="molecule type" value="Genomic_DNA"/>
</dbReference>
<evidence type="ECO:0000256" key="1">
    <source>
        <dbReference type="ARBA" id="ARBA00001782"/>
    </source>
</evidence>
<proteinExistence type="inferred from homology"/>
<comment type="cofactor">
    <cofactor evidence="4">
        <name>Zn(2+)</name>
        <dbReference type="ChEBI" id="CHEBI:29105"/>
    </cofactor>
</comment>
<evidence type="ECO:0000256" key="6">
    <source>
        <dbReference type="ARBA" id="ARBA00009541"/>
    </source>
</evidence>
<dbReference type="CDD" id="cd00429">
    <property type="entry name" value="RPE"/>
    <property type="match status" value="1"/>
</dbReference>
<organism evidence="15 16">
    <name type="scientific">Candidatus Segetimicrobium genomatis</name>
    <dbReference type="NCBI Taxonomy" id="2569760"/>
    <lineage>
        <taxon>Bacteria</taxon>
        <taxon>Bacillati</taxon>
        <taxon>Candidatus Sysuimicrobiota</taxon>
        <taxon>Candidatus Sysuimicrobiia</taxon>
        <taxon>Candidatus Sysuimicrobiales</taxon>
        <taxon>Candidatus Segetimicrobiaceae</taxon>
        <taxon>Candidatus Segetimicrobium</taxon>
    </lineage>
</organism>
<dbReference type="HAMAP" id="MF_02227">
    <property type="entry name" value="RPE"/>
    <property type="match status" value="1"/>
</dbReference>
<comment type="catalytic activity">
    <reaction evidence="1 10 11">
        <text>D-ribulose 5-phosphate = D-xylulose 5-phosphate</text>
        <dbReference type="Rhea" id="RHEA:13677"/>
        <dbReference type="ChEBI" id="CHEBI:57737"/>
        <dbReference type="ChEBI" id="CHEBI:58121"/>
        <dbReference type="EC" id="5.1.3.1"/>
    </reaction>
</comment>
<feature type="binding site" evidence="10 13">
    <location>
        <position position="64"/>
    </location>
    <ligand>
        <name>a divalent metal cation</name>
        <dbReference type="ChEBI" id="CHEBI:60240"/>
    </ligand>
</feature>
<dbReference type="GO" id="GO:0046872">
    <property type="term" value="F:metal ion binding"/>
    <property type="evidence" value="ECO:0007669"/>
    <property type="project" value="UniProtKB-UniRule"/>
</dbReference>
<reference evidence="15 16" key="1">
    <citation type="journal article" date="2019" name="Nat. Microbiol.">
        <title>Mediterranean grassland soil C-N compound turnover is dependent on rainfall and depth, and is mediated by genomically divergent microorganisms.</title>
        <authorList>
            <person name="Diamond S."/>
            <person name="Andeer P.F."/>
            <person name="Li Z."/>
            <person name="Crits-Christoph A."/>
            <person name="Burstein D."/>
            <person name="Anantharaman K."/>
            <person name="Lane K.R."/>
            <person name="Thomas B.C."/>
            <person name="Pan C."/>
            <person name="Northen T.R."/>
            <person name="Banfield J.F."/>
        </authorList>
    </citation>
    <scope>NUCLEOTIDE SEQUENCE [LARGE SCALE GENOMIC DNA]</scope>
    <source>
        <strain evidence="15">NP_8</strain>
    </source>
</reference>
<dbReference type="InterPro" id="IPR000056">
    <property type="entry name" value="Ribul_P_3_epim-like"/>
</dbReference>
<accession>A0A537IMW2</accession>
<dbReference type="Pfam" id="PF00834">
    <property type="entry name" value="Ribul_P_3_epim"/>
    <property type="match status" value="1"/>
</dbReference>
<comment type="function">
    <text evidence="10">Catalyzes the reversible epimerization of D-ribulose 5-phosphate to D-xylulose 5-phosphate.</text>
</comment>
<dbReference type="FunFam" id="3.20.20.70:FF:000004">
    <property type="entry name" value="Ribulose-phosphate 3-epimerase"/>
    <property type="match status" value="1"/>
</dbReference>
<dbReference type="PROSITE" id="PS01086">
    <property type="entry name" value="RIBUL_P_3_EPIMER_2"/>
    <property type="match status" value="1"/>
</dbReference>
<feature type="binding site" evidence="10 14">
    <location>
        <begin position="195"/>
        <end position="196"/>
    </location>
    <ligand>
        <name>substrate</name>
    </ligand>
</feature>
<comment type="caution">
    <text evidence="15">The sequence shown here is derived from an EMBL/GenBank/DDBJ whole genome shotgun (WGS) entry which is preliminary data.</text>
</comment>
<evidence type="ECO:0000256" key="10">
    <source>
        <dbReference type="HAMAP-Rule" id="MF_02227"/>
    </source>
</evidence>
<dbReference type="GO" id="GO:0005737">
    <property type="term" value="C:cytoplasm"/>
    <property type="evidence" value="ECO:0007669"/>
    <property type="project" value="UniProtKB-ARBA"/>
</dbReference>
<keyword evidence="13" id="KW-0170">Cobalt</keyword>
<comment type="cofactor">
    <cofactor evidence="2">
        <name>Mn(2+)</name>
        <dbReference type="ChEBI" id="CHEBI:29035"/>
    </cofactor>
</comment>
<sequence>MRIAASILAADFARLNEQVGAAQGGGADSIHVDVMDGRFVPEISIGPVIIDAVRRSTSLPVDVHLMIVEPDRQLDRCVRSGASSITVHVEAARHLHRVIQQIKDLGAKACVALNPATPLVTVEPMLGELDMVLLMTVNPGYAGQRFIPAVLPKVRQLREWIATHGLALDVQVDGGINESTAAQAVAAGANVLVAASAIFQSEGGIEASVRRLRQAALAAEIRK</sequence>
<dbReference type="GO" id="GO:0006098">
    <property type="term" value="P:pentose-phosphate shunt"/>
    <property type="evidence" value="ECO:0007669"/>
    <property type="project" value="UniProtKB-UniRule"/>
</dbReference>
<comment type="cofactor">
    <cofactor evidence="10 13">
        <name>a divalent metal cation</name>
        <dbReference type="ChEBI" id="CHEBI:60240"/>
    </cofactor>
    <text evidence="10 13">Binds 1 divalent metal cation per subunit.</text>
</comment>
<feature type="active site" description="Proton acceptor" evidence="10 12">
    <location>
        <position position="33"/>
    </location>
</feature>
<dbReference type="PIRSF" id="PIRSF001461">
    <property type="entry name" value="RPE"/>
    <property type="match status" value="1"/>
</dbReference>
<feature type="binding site" evidence="10 14">
    <location>
        <position position="6"/>
    </location>
    <ligand>
        <name>substrate</name>
    </ligand>
</feature>
<evidence type="ECO:0000256" key="13">
    <source>
        <dbReference type="PIRSR" id="PIRSR001461-2"/>
    </source>
</evidence>
<evidence type="ECO:0000256" key="5">
    <source>
        <dbReference type="ARBA" id="ARBA00001954"/>
    </source>
</evidence>
<evidence type="ECO:0000256" key="9">
    <source>
        <dbReference type="ARBA" id="ARBA00023235"/>
    </source>
</evidence>
<comment type="cofactor">
    <cofactor evidence="5">
        <name>Fe(2+)</name>
        <dbReference type="ChEBI" id="CHEBI:29033"/>
    </cofactor>
</comment>
<keyword evidence="9 10" id="KW-0413">Isomerase</keyword>
<comment type="pathway">
    <text evidence="10">Carbohydrate degradation.</text>
</comment>
<feature type="binding site" evidence="10 14">
    <location>
        <begin position="140"/>
        <end position="143"/>
    </location>
    <ligand>
        <name>substrate</name>
    </ligand>
</feature>
<dbReference type="AlphaFoldDB" id="A0A537IMW2"/>
<evidence type="ECO:0000256" key="11">
    <source>
        <dbReference type="PIRNR" id="PIRNR001461"/>
    </source>
</evidence>
<evidence type="ECO:0000256" key="8">
    <source>
        <dbReference type="ARBA" id="ARBA00022723"/>
    </source>
</evidence>
<dbReference type="InterPro" id="IPR011060">
    <property type="entry name" value="RibuloseP-bd_barrel"/>
</dbReference>
<dbReference type="EC" id="5.1.3.1" evidence="7 10"/>
<feature type="binding site" evidence="10">
    <location>
        <begin position="173"/>
        <end position="175"/>
    </location>
    <ligand>
        <name>substrate</name>
    </ligand>
</feature>
<evidence type="ECO:0000256" key="4">
    <source>
        <dbReference type="ARBA" id="ARBA00001947"/>
    </source>
</evidence>
<dbReference type="Proteomes" id="UP000318834">
    <property type="component" value="Unassembled WGS sequence"/>
</dbReference>
<feature type="binding site" evidence="10 13">
    <location>
        <position position="31"/>
    </location>
    <ligand>
        <name>a divalent metal cation</name>
        <dbReference type="ChEBI" id="CHEBI:60240"/>
    </ligand>
</feature>
<dbReference type="Gene3D" id="3.20.20.70">
    <property type="entry name" value="Aldolase class I"/>
    <property type="match status" value="1"/>
</dbReference>
<feature type="binding site" evidence="10 13">
    <location>
        <position position="33"/>
    </location>
    <ligand>
        <name>a divalent metal cation</name>
        <dbReference type="ChEBI" id="CHEBI:60240"/>
    </ligand>
</feature>
<keyword evidence="8 10" id="KW-0479">Metal-binding</keyword>
<keyword evidence="13" id="KW-0862">Zinc</keyword>
<feature type="binding site" evidence="10 14">
    <location>
        <position position="64"/>
    </location>
    <ligand>
        <name>substrate</name>
    </ligand>
</feature>
<gene>
    <name evidence="10" type="primary">rpe</name>
    <name evidence="15" type="ORF">E6H05_11135</name>
</gene>
<comment type="similarity">
    <text evidence="6 10 11">Belongs to the ribulose-phosphate 3-epimerase family.</text>
</comment>
<evidence type="ECO:0000256" key="12">
    <source>
        <dbReference type="PIRSR" id="PIRSR001461-1"/>
    </source>
</evidence>
<feature type="binding site" evidence="14">
    <location>
        <position position="175"/>
    </location>
    <ligand>
        <name>substrate</name>
    </ligand>
</feature>
<dbReference type="NCBIfam" id="NF004076">
    <property type="entry name" value="PRK05581.1-4"/>
    <property type="match status" value="1"/>
</dbReference>
<dbReference type="InterPro" id="IPR013785">
    <property type="entry name" value="Aldolase_TIM"/>
</dbReference>
<evidence type="ECO:0000256" key="7">
    <source>
        <dbReference type="ARBA" id="ARBA00013188"/>
    </source>
</evidence>
<dbReference type="NCBIfam" id="TIGR01163">
    <property type="entry name" value="rpe"/>
    <property type="match status" value="1"/>
</dbReference>
<dbReference type="InterPro" id="IPR026019">
    <property type="entry name" value="Ribul_P_3_epim"/>
</dbReference>
<dbReference type="GO" id="GO:0004750">
    <property type="term" value="F:D-ribulose-phosphate 3-epimerase activity"/>
    <property type="evidence" value="ECO:0007669"/>
    <property type="project" value="UniProtKB-UniRule"/>
</dbReference>
<feature type="binding site" evidence="10 13">
    <location>
        <position position="173"/>
    </location>
    <ligand>
        <name>a divalent metal cation</name>
        <dbReference type="ChEBI" id="CHEBI:60240"/>
    </ligand>
</feature>
<keyword evidence="10 11" id="KW-0119">Carbohydrate metabolism</keyword>
<feature type="active site" description="Proton donor" evidence="10 12">
    <location>
        <position position="173"/>
    </location>
</feature>
<dbReference type="PANTHER" id="PTHR11749">
    <property type="entry name" value="RIBULOSE-5-PHOSPHATE-3-EPIMERASE"/>
    <property type="match status" value="1"/>
</dbReference>
<comment type="cofactor">
    <cofactor evidence="3">
        <name>Co(2+)</name>
        <dbReference type="ChEBI" id="CHEBI:48828"/>
    </cofactor>
</comment>
<evidence type="ECO:0000256" key="14">
    <source>
        <dbReference type="PIRSR" id="PIRSR001461-3"/>
    </source>
</evidence>
<evidence type="ECO:0000313" key="15">
    <source>
        <dbReference type="EMBL" id="TMI72442.1"/>
    </source>
</evidence>
<dbReference type="SUPFAM" id="SSF51366">
    <property type="entry name" value="Ribulose-phoshate binding barrel"/>
    <property type="match status" value="1"/>
</dbReference>